<keyword evidence="31" id="KW-1185">Reference proteome</keyword>
<dbReference type="InterPro" id="IPR011813">
    <property type="entry name" value="PBP_1b"/>
</dbReference>
<comment type="catalytic activity">
    <reaction evidence="20">
        <text>Preferential cleavage: (Ac)2-L-Lys-D-Ala-|-D-Ala. Also transpeptidation of peptidyl-alanyl moieties that are N-acyl substituents of D-alanine.</text>
        <dbReference type="EC" id="3.4.16.4"/>
    </reaction>
</comment>
<dbReference type="SUPFAM" id="SSF56601">
    <property type="entry name" value="beta-lactamase/transpeptidase-like"/>
    <property type="match status" value="1"/>
</dbReference>
<dbReference type="InterPro" id="IPR001264">
    <property type="entry name" value="Glyco_trans_51"/>
</dbReference>
<evidence type="ECO:0000313" key="31">
    <source>
        <dbReference type="Proteomes" id="UP000325372"/>
    </source>
</evidence>
<dbReference type="GO" id="GO:0046677">
    <property type="term" value="P:response to antibiotic"/>
    <property type="evidence" value="ECO:0007669"/>
    <property type="project" value="UniProtKB-UniRule"/>
</dbReference>
<dbReference type="PANTHER" id="PTHR32282:SF11">
    <property type="entry name" value="PENICILLIN-BINDING PROTEIN 1B"/>
    <property type="match status" value="1"/>
</dbReference>
<keyword evidence="26" id="KW-1133">Transmembrane helix</keyword>
<evidence type="ECO:0000256" key="15">
    <source>
        <dbReference type="ARBA" id="ARBA00023136"/>
    </source>
</evidence>
<evidence type="ECO:0000256" key="6">
    <source>
        <dbReference type="ARBA" id="ARBA00018637"/>
    </source>
</evidence>
<dbReference type="Gene3D" id="3.30.2060.10">
    <property type="entry name" value="Penicillin-binding protein 1b domain"/>
    <property type="match status" value="1"/>
</dbReference>
<dbReference type="InterPro" id="IPR023346">
    <property type="entry name" value="Lysozyme-like_dom_sf"/>
</dbReference>
<keyword evidence="15 26" id="KW-0472">Membrane</keyword>
<evidence type="ECO:0000256" key="12">
    <source>
        <dbReference type="ARBA" id="ARBA00022801"/>
    </source>
</evidence>
<dbReference type="InterPro" id="IPR036950">
    <property type="entry name" value="PBP_transglycosylase"/>
</dbReference>
<evidence type="ECO:0000256" key="2">
    <source>
        <dbReference type="ARBA" id="ARBA00004236"/>
    </source>
</evidence>
<evidence type="ECO:0000256" key="9">
    <source>
        <dbReference type="ARBA" id="ARBA00022670"/>
    </source>
</evidence>
<feature type="compositionally biased region" description="Basic residues" evidence="25">
    <location>
        <begin position="7"/>
        <end position="19"/>
    </location>
</feature>
<evidence type="ECO:0000256" key="14">
    <source>
        <dbReference type="ARBA" id="ARBA00022984"/>
    </source>
</evidence>
<keyword evidence="12" id="KW-0378">Hydrolase</keyword>
<keyword evidence="8" id="KW-0121">Carboxypeptidase</keyword>
<dbReference type="Proteomes" id="UP000325372">
    <property type="component" value="Unassembled WGS sequence"/>
</dbReference>
<organism evidence="30 31">
    <name type="scientific">Marinihelvus fidelis</name>
    <dbReference type="NCBI Taxonomy" id="2613842"/>
    <lineage>
        <taxon>Bacteria</taxon>
        <taxon>Pseudomonadati</taxon>
        <taxon>Pseudomonadota</taxon>
        <taxon>Gammaproteobacteria</taxon>
        <taxon>Chromatiales</taxon>
        <taxon>Wenzhouxiangellaceae</taxon>
        <taxon>Marinihelvus</taxon>
    </lineage>
</organism>
<keyword evidence="11 23" id="KW-0808">Transferase</keyword>
<comment type="function">
    <text evidence="1 23">Cell wall formation. Synthesis of cross-linked peptidoglycan from the lipid intermediates. The enzyme has a penicillin-insensitive transglycosylase N-terminal domain (formation of linear glycan strands) and a penicillin-sensitive transpeptidase C-terminal domain (cross-linking of the peptide subunits).</text>
</comment>
<evidence type="ECO:0000256" key="10">
    <source>
        <dbReference type="ARBA" id="ARBA00022676"/>
    </source>
</evidence>
<evidence type="ECO:0000256" key="3">
    <source>
        <dbReference type="ARBA" id="ARBA00004752"/>
    </source>
</evidence>
<feature type="transmembrane region" description="Helical" evidence="26">
    <location>
        <begin position="50"/>
        <end position="71"/>
    </location>
</feature>
<comment type="subcellular location">
    <subcellularLocation>
        <location evidence="2">Cell membrane</location>
    </subcellularLocation>
</comment>
<dbReference type="Pfam" id="PF14814">
    <property type="entry name" value="UB2H"/>
    <property type="match status" value="1"/>
</dbReference>
<comment type="similarity">
    <text evidence="4 23">In the C-terminal section; belongs to the transpeptidase family.</text>
</comment>
<evidence type="ECO:0000256" key="26">
    <source>
        <dbReference type="SAM" id="Phobius"/>
    </source>
</evidence>
<dbReference type="SUPFAM" id="SSF53955">
    <property type="entry name" value="Lysozyme-like"/>
    <property type="match status" value="1"/>
</dbReference>
<keyword evidence="7" id="KW-1003">Cell membrane</keyword>
<dbReference type="GO" id="GO:0008955">
    <property type="term" value="F:peptidoglycan glycosyltransferase activity"/>
    <property type="evidence" value="ECO:0007669"/>
    <property type="project" value="UniProtKB-UniRule"/>
</dbReference>
<evidence type="ECO:0000256" key="20">
    <source>
        <dbReference type="ARBA" id="ARBA00034000"/>
    </source>
</evidence>
<comment type="caution">
    <text evidence="30">The sequence shown here is derived from an EMBL/GenBank/DDBJ whole genome shotgun (WGS) entry which is preliminary data.</text>
</comment>
<feature type="compositionally biased region" description="Basic residues" evidence="25">
    <location>
        <begin position="28"/>
        <end position="41"/>
    </location>
</feature>
<evidence type="ECO:0000256" key="1">
    <source>
        <dbReference type="ARBA" id="ARBA00002624"/>
    </source>
</evidence>
<dbReference type="GO" id="GO:0071555">
    <property type="term" value="P:cell wall organization"/>
    <property type="evidence" value="ECO:0007669"/>
    <property type="project" value="UniProtKB-UniRule"/>
</dbReference>
<evidence type="ECO:0000256" key="23">
    <source>
        <dbReference type="PIRNR" id="PIRNR002799"/>
    </source>
</evidence>
<keyword evidence="17" id="KW-0511">Multifunctional enzyme</keyword>
<dbReference type="PANTHER" id="PTHR32282">
    <property type="entry name" value="BINDING PROTEIN TRANSPEPTIDASE, PUTATIVE-RELATED"/>
    <property type="match status" value="1"/>
</dbReference>
<evidence type="ECO:0000256" key="17">
    <source>
        <dbReference type="ARBA" id="ARBA00023268"/>
    </source>
</evidence>
<evidence type="ECO:0000256" key="16">
    <source>
        <dbReference type="ARBA" id="ARBA00023251"/>
    </source>
</evidence>
<evidence type="ECO:0000256" key="25">
    <source>
        <dbReference type="SAM" id="MobiDB-lite"/>
    </source>
</evidence>
<dbReference type="GO" id="GO:0006508">
    <property type="term" value="P:proteolysis"/>
    <property type="evidence" value="ECO:0007669"/>
    <property type="project" value="UniProtKB-KW"/>
</dbReference>
<evidence type="ECO:0000259" key="28">
    <source>
        <dbReference type="Pfam" id="PF00912"/>
    </source>
</evidence>
<feature type="active site" description="Proton donor; for transglycosylase activity" evidence="24">
    <location>
        <position position="218"/>
    </location>
</feature>
<gene>
    <name evidence="30" type="primary">mrcB</name>
    <name evidence="30" type="ORF">F3N42_03535</name>
</gene>
<feature type="domain" description="Penicillin-binding protein transpeptidase" evidence="27">
    <location>
        <begin position="458"/>
        <end position="698"/>
    </location>
</feature>
<evidence type="ECO:0000256" key="21">
    <source>
        <dbReference type="ARBA" id="ARBA00049902"/>
    </source>
</evidence>
<keyword evidence="9" id="KW-0645">Protease</keyword>
<evidence type="ECO:0000259" key="29">
    <source>
        <dbReference type="Pfam" id="PF14814"/>
    </source>
</evidence>
<name>A0A5N0TG15_9GAMM</name>
<dbReference type="GO" id="GO:0009002">
    <property type="term" value="F:serine-type D-Ala-D-Ala carboxypeptidase activity"/>
    <property type="evidence" value="ECO:0007669"/>
    <property type="project" value="UniProtKB-EC"/>
</dbReference>
<keyword evidence="26" id="KW-0812">Transmembrane</keyword>
<proteinExistence type="inferred from homology"/>
<dbReference type="Gene3D" id="1.10.3810.10">
    <property type="entry name" value="Biosynthetic peptidoglycan transglycosylase-like"/>
    <property type="match status" value="1"/>
</dbReference>
<keyword evidence="13 23" id="KW-0133">Cell shape</keyword>
<feature type="domain" description="Glycosyl transferase family 51" evidence="28">
    <location>
        <begin position="190"/>
        <end position="363"/>
    </location>
</feature>
<protein>
    <recommendedName>
        <fullName evidence="6 22">Penicillin-binding protein 1B</fullName>
        <shortName evidence="23">PBP-1b</shortName>
        <shortName evidence="23">PBP1b</shortName>
    </recommendedName>
    <alternativeName>
        <fullName evidence="19 23">Murein polymerase</fullName>
    </alternativeName>
</protein>
<keyword evidence="10 23" id="KW-0328">Glycosyltransferase</keyword>
<evidence type="ECO:0000313" key="30">
    <source>
        <dbReference type="EMBL" id="KAA9133434.1"/>
    </source>
</evidence>
<dbReference type="RefSeq" id="WP_150862995.1">
    <property type="nucleotide sequence ID" value="NZ_VYXP01000002.1"/>
</dbReference>
<accession>A0A5N0TG15</accession>
<dbReference type="InterPro" id="IPR012338">
    <property type="entry name" value="Beta-lactam/transpept-like"/>
</dbReference>
<feature type="active site" description="Acyl-ester intermediate; for transpeptidase activity" evidence="24">
    <location>
        <position position="496"/>
    </location>
</feature>
<comment type="similarity">
    <text evidence="5 23">In the N-terminal section; belongs to the glycosyltransferase 51 family.</text>
</comment>
<dbReference type="GO" id="GO:0008360">
    <property type="term" value="P:regulation of cell shape"/>
    <property type="evidence" value="ECO:0007669"/>
    <property type="project" value="UniProtKB-UniRule"/>
</dbReference>
<evidence type="ECO:0000256" key="8">
    <source>
        <dbReference type="ARBA" id="ARBA00022645"/>
    </source>
</evidence>
<evidence type="ECO:0000256" key="24">
    <source>
        <dbReference type="PIRSR" id="PIRSR002799-1"/>
    </source>
</evidence>
<reference evidence="30 31" key="1">
    <citation type="submission" date="2019-09" db="EMBL/GenBank/DDBJ databases">
        <title>Wenzhouxiangella sp. Genome sequencing and assembly.</title>
        <authorList>
            <person name="Zhang R."/>
        </authorList>
    </citation>
    <scope>NUCLEOTIDE SEQUENCE [LARGE SCALE GENOMIC DNA]</scope>
    <source>
        <strain evidence="30 31">W260</strain>
    </source>
</reference>
<dbReference type="Pfam" id="PF00912">
    <property type="entry name" value="Transgly"/>
    <property type="match status" value="1"/>
</dbReference>
<sequence length="803" mass="88322">MANKKTSGTRKKTGKKTASKHGSTGTTRKARRPGRKAAPAKKRPGLLARLWRWGLLAIGLGLGLLIPWTLWLNHVVVAEFEGRKWDLPSRVYARPLSLYSGLRLSPGALQRELDAAGYRRVDNPDDPGEFSSAGGRFEIHRRQFRFDDGVQEALRFRVSVADGQVTGLASPAGGAELGLVRLDPAEIASIYPLHEEDRSLVSLADVPELLVTGLQAVEDRQFKHHYGVDPRGIARAMWANLRAGGAVQGGSTLTQQLVKNFYLSNERTLPRKINEALMALLLEWHYDKADILEAYLNEVFLGQQGNLAIHGFARGSEYYFGQPLDTLQPDQVALLVGLVRGASYYNPRRNPERALERRNRVLDVFAETGLLAADEAARWKARPLGVTDTPGFGRNRYAAFVDLVRDQLQRDYREDDLRSEGLRIFTTLAPSAQAAAEDAVSRGLDDLGSRGLPNDLQGALVLADVDSGEVRALVGDRYPNRRGFNRALNARRQVGSVIKPLVYLLALEHPQSYSWLTRIEDEPISLVQPDGSRWTPDNYDKQSHGEVSLLEALTRSYNQATVRLGMQIGVNHLVTRLQRLGIEHPVPAVPSTFLGAVELTPLEVTQLYQSIAAGGYSVPLRAVTAVQTPAGETLNRYPLRLTPQARRDAIAVLNYGLTRVVTDGTASALPALVGAEGMAGKTGTTNERRDSWFVGYTRDLVGVAWVGLDDNRPAGVTGANAAMRVWAGLFRQLPVDPVSFDLPEGASWRWVDPVANTLSEEGCDGAIQMPFVAGSEPATAVSCGGRYESEEEKSFWRKWFDKD</sequence>
<dbReference type="UniPathway" id="UPA00219"/>
<dbReference type="GO" id="GO:0008658">
    <property type="term" value="F:penicillin binding"/>
    <property type="evidence" value="ECO:0007669"/>
    <property type="project" value="UniProtKB-UniRule"/>
</dbReference>
<keyword evidence="14 23" id="KW-0573">Peptidoglycan synthesis</keyword>
<dbReference type="InterPro" id="IPR001460">
    <property type="entry name" value="PCN-bd_Tpept"/>
</dbReference>
<evidence type="ECO:0000256" key="11">
    <source>
        <dbReference type="ARBA" id="ARBA00022679"/>
    </source>
</evidence>
<dbReference type="AlphaFoldDB" id="A0A5N0TG15"/>
<dbReference type="Pfam" id="PF00905">
    <property type="entry name" value="Transpeptidase"/>
    <property type="match status" value="1"/>
</dbReference>
<dbReference type="InterPro" id="IPR028166">
    <property type="entry name" value="UB2H"/>
</dbReference>
<dbReference type="GO" id="GO:0005886">
    <property type="term" value="C:plasma membrane"/>
    <property type="evidence" value="ECO:0007669"/>
    <property type="project" value="UniProtKB-SubCell"/>
</dbReference>
<evidence type="ECO:0000259" key="27">
    <source>
        <dbReference type="Pfam" id="PF00905"/>
    </source>
</evidence>
<dbReference type="InterPro" id="IPR050396">
    <property type="entry name" value="Glycosyltr_51/Transpeptidase"/>
</dbReference>
<dbReference type="GO" id="GO:0009274">
    <property type="term" value="C:peptidoglycan-based cell wall"/>
    <property type="evidence" value="ECO:0007669"/>
    <property type="project" value="UniProtKB-UniRule"/>
</dbReference>
<feature type="region of interest" description="Disordered" evidence="25">
    <location>
        <begin position="1"/>
        <end position="41"/>
    </location>
</feature>
<dbReference type="NCBIfam" id="TIGR02071">
    <property type="entry name" value="PBP_1b"/>
    <property type="match status" value="1"/>
</dbReference>
<keyword evidence="18 23" id="KW-0961">Cell wall biogenesis/degradation</keyword>
<evidence type="ECO:0000256" key="4">
    <source>
        <dbReference type="ARBA" id="ARBA00007090"/>
    </source>
</evidence>
<dbReference type="GO" id="GO:0030288">
    <property type="term" value="C:outer membrane-bounded periplasmic space"/>
    <property type="evidence" value="ECO:0007669"/>
    <property type="project" value="TreeGrafter"/>
</dbReference>
<comment type="catalytic activity">
    <reaction evidence="21">
        <text>[GlcNAc-(1-&gt;4)-Mur2Ac(oyl-L-Ala-gamma-D-Glu-L-Lys-D-Ala-D-Ala)](n)-di-trans,octa-cis-undecaprenyl diphosphate + beta-D-GlcNAc-(1-&gt;4)-Mur2Ac(oyl-L-Ala-gamma-D-Glu-L-Lys-D-Ala-D-Ala)-di-trans,octa-cis-undecaprenyl diphosphate = [GlcNAc-(1-&gt;4)-Mur2Ac(oyl-L-Ala-gamma-D-Glu-L-Lys-D-Ala-D-Ala)](n+1)-di-trans,octa-cis-undecaprenyl diphosphate + di-trans,octa-cis-undecaprenyl diphosphate + H(+)</text>
        <dbReference type="Rhea" id="RHEA:23708"/>
        <dbReference type="Rhea" id="RHEA-COMP:9602"/>
        <dbReference type="Rhea" id="RHEA-COMP:9603"/>
        <dbReference type="ChEBI" id="CHEBI:15378"/>
        <dbReference type="ChEBI" id="CHEBI:58405"/>
        <dbReference type="ChEBI" id="CHEBI:60033"/>
        <dbReference type="ChEBI" id="CHEBI:78435"/>
        <dbReference type="EC" id="2.4.99.28"/>
    </reaction>
</comment>
<evidence type="ECO:0000256" key="13">
    <source>
        <dbReference type="ARBA" id="ARBA00022960"/>
    </source>
</evidence>
<feature type="domain" description="Bifunctional transglycosylase second" evidence="29">
    <location>
        <begin position="98"/>
        <end position="182"/>
    </location>
</feature>
<evidence type="ECO:0000256" key="5">
    <source>
        <dbReference type="ARBA" id="ARBA00007739"/>
    </source>
</evidence>
<dbReference type="EMBL" id="VYXP01000002">
    <property type="protein sequence ID" value="KAA9133434.1"/>
    <property type="molecule type" value="Genomic_DNA"/>
</dbReference>
<dbReference type="GO" id="GO:0009252">
    <property type="term" value="P:peptidoglycan biosynthetic process"/>
    <property type="evidence" value="ECO:0007669"/>
    <property type="project" value="UniProtKB-UniRule"/>
</dbReference>
<dbReference type="Gene3D" id="3.40.710.10">
    <property type="entry name" value="DD-peptidase/beta-lactamase superfamily"/>
    <property type="match status" value="1"/>
</dbReference>
<evidence type="ECO:0000256" key="7">
    <source>
        <dbReference type="ARBA" id="ARBA00022475"/>
    </source>
</evidence>
<evidence type="ECO:0000256" key="22">
    <source>
        <dbReference type="NCBIfam" id="TIGR02071"/>
    </source>
</evidence>
<evidence type="ECO:0000256" key="19">
    <source>
        <dbReference type="ARBA" id="ARBA00032454"/>
    </source>
</evidence>
<comment type="pathway">
    <text evidence="3 23">Cell wall biogenesis; peptidoglycan biosynthesis.</text>
</comment>
<evidence type="ECO:0000256" key="18">
    <source>
        <dbReference type="ARBA" id="ARBA00023316"/>
    </source>
</evidence>
<dbReference type="PIRSF" id="PIRSF002799">
    <property type="entry name" value="PBP_1b"/>
    <property type="match status" value="1"/>
</dbReference>
<keyword evidence="16" id="KW-0046">Antibiotic resistance</keyword>